<accession>A0AAN6F7K7</accession>
<dbReference type="EMBL" id="JASUXU010000156">
    <property type="protein sequence ID" value="KAK0303185.1"/>
    <property type="molecule type" value="Genomic_DNA"/>
</dbReference>
<name>A0AAN6F7K7_9PEZI</name>
<keyword evidence="2" id="KW-0812">Transmembrane</keyword>
<evidence type="ECO:0000313" key="4">
    <source>
        <dbReference type="EMBL" id="KAK0303185.1"/>
    </source>
</evidence>
<feature type="transmembrane region" description="Helical" evidence="2">
    <location>
        <begin position="203"/>
        <end position="224"/>
    </location>
</feature>
<evidence type="ECO:0000256" key="3">
    <source>
        <dbReference type="SAM" id="SignalP"/>
    </source>
</evidence>
<evidence type="ECO:0000256" key="1">
    <source>
        <dbReference type="SAM" id="MobiDB-lite"/>
    </source>
</evidence>
<protein>
    <recommendedName>
        <fullName evidence="6">Mid2 domain-containing protein</fullName>
    </recommendedName>
</protein>
<sequence length="308" mass="32000">MHTSLPSALQFLPFAFLASSTSADNCYWRSQNIINNVTGWFACNNTQVKSGGAQLCCLNGAQCGEDSLCYMPGGTGGDEWFVGGCTDRTYGDPVCRGSCTGDYQTWIFYNATASKWQCCGNSACGIVTSTEQFQAITPNQWTAVPSVQTSSSAASGTASPLISSSVSSTSNASTSASTSSIASSNSNNSSNNSGSSLSTGAQAGIGVACAAAGIGILAAMLLWISRSRKSARDRQDGEARWQSQQQQSTMQTPQSAAWYYERAGMHGGAAPGAASQPGMAIVQESKPVCSPQELRGSPTSPQELPESM</sequence>
<keyword evidence="2" id="KW-1133">Transmembrane helix</keyword>
<feature type="region of interest" description="Disordered" evidence="1">
    <location>
        <begin position="266"/>
        <end position="308"/>
    </location>
</feature>
<organism evidence="4 5">
    <name type="scientific">Friedmanniomyces endolithicus</name>
    <dbReference type="NCBI Taxonomy" id="329885"/>
    <lineage>
        <taxon>Eukaryota</taxon>
        <taxon>Fungi</taxon>
        <taxon>Dikarya</taxon>
        <taxon>Ascomycota</taxon>
        <taxon>Pezizomycotina</taxon>
        <taxon>Dothideomycetes</taxon>
        <taxon>Dothideomycetidae</taxon>
        <taxon>Mycosphaerellales</taxon>
        <taxon>Teratosphaeriaceae</taxon>
        <taxon>Friedmanniomyces</taxon>
    </lineage>
</organism>
<evidence type="ECO:0008006" key="6">
    <source>
        <dbReference type="Google" id="ProtNLM"/>
    </source>
</evidence>
<reference evidence="4" key="1">
    <citation type="submission" date="2021-12" db="EMBL/GenBank/DDBJ databases">
        <title>Black yeast isolated from Biological Soil Crust.</title>
        <authorList>
            <person name="Kurbessoian T."/>
        </authorList>
    </citation>
    <scope>NUCLEOTIDE SEQUENCE</scope>
    <source>
        <strain evidence="4">CCFEE 5208</strain>
    </source>
</reference>
<dbReference type="AlphaFoldDB" id="A0AAN6F7K7"/>
<evidence type="ECO:0000313" key="5">
    <source>
        <dbReference type="Proteomes" id="UP001168146"/>
    </source>
</evidence>
<feature type="region of interest" description="Disordered" evidence="1">
    <location>
        <begin position="166"/>
        <end position="197"/>
    </location>
</feature>
<gene>
    <name evidence="4" type="ORF">LTR82_017639</name>
</gene>
<feature type="compositionally biased region" description="Low complexity" evidence="1">
    <location>
        <begin position="271"/>
        <end position="280"/>
    </location>
</feature>
<proteinExistence type="predicted"/>
<keyword evidence="2" id="KW-0472">Membrane</keyword>
<feature type="compositionally biased region" description="Low complexity" evidence="1">
    <location>
        <begin position="242"/>
        <end position="254"/>
    </location>
</feature>
<evidence type="ECO:0000256" key="2">
    <source>
        <dbReference type="SAM" id="Phobius"/>
    </source>
</evidence>
<feature type="region of interest" description="Disordered" evidence="1">
    <location>
        <begin position="233"/>
        <end position="254"/>
    </location>
</feature>
<feature type="chain" id="PRO_5042878678" description="Mid2 domain-containing protein" evidence="3">
    <location>
        <begin position="24"/>
        <end position="308"/>
    </location>
</feature>
<comment type="caution">
    <text evidence="4">The sequence shown here is derived from an EMBL/GenBank/DDBJ whole genome shotgun (WGS) entry which is preliminary data.</text>
</comment>
<feature type="signal peptide" evidence="3">
    <location>
        <begin position="1"/>
        <end position="23"/>
    </location>
</feature>
<dbReference type="Proteomes" id="UP001168146">
    <property type="component" value="Unassembled WGS sequence"/>
</dbReference>
<keyword evidence="3" id="KW-0732">Signal</keyword>